<reference evidence="3" key="3">
    <citation type="submission" date="2025-08" db="UniProtKB">
        <authorList>
            <consortium name="RefSeq"/>
        </authorList>
    </citation>
    <scope>IDENTIFICATION</scope>
    <source>
        <strain evidence="3">NI907</strain>
    </source>
</reference>
<evidence type="ECO:0000313" key="2">
    <source>
        <dbReference type="Proteomes" id="UP000515153"/>
    </source>
</evidence>
<reference evidence="3" key="2">
    <citation type="submission" date="2019-10" db="EMBL/GenBank/DDBJ databases">
        <authorList>
            <consortium name="NCBI Genome Project"/>
        </authorList>
    </citation>
    <scope>NUCLEOTIDE SEQUENCE</scope>
    <source>
        <strain evidence="3">NI907</strain>
    </source>
</reference>
<gene>
    <name evidence="3" type="ORF">PgNI_05949</name>
</gene>
<proteinExistence type="predicted"/>
<feature type="compositionally biased region" description="Basic and acidic residues" evidence="1">
    <location>
        <begin position="8"/>
        <end position="19"/>
    </location>
</feature>
<evidence type="ECO:0000256" key="1">
    <source>
        <dbReference type="SAM" id="MobiDB-lite"/>
    </source>
</evidence>
<protein>
    <submittedName>
        <fullName evidence="3">Uncharacterized protein</fullName>
    </submittedName>
</protein>
<reference evidence="2 3" key="1">
    <citation type="journal article" date="2019" name="Mol. Biol. Evol.">
        <title>Blast fungal genomes show frequent chromosomal changes, gene gains and losses, and effector gene turnover.</title>
        <authorList>
            <person name="Gomez Luciano L.B."/>
            <person name="Jason Tsai I."/>
            <person name="Chuma I."/>
            <person name="Tosa Y."/>
            <person name="Chen Y.H."/>
            <person name="Li J.Y."/>
            <person name="Li M.Y."/>
            <person name="Jade Lu M.Y."/>
            <person name="Nakayashiki H."/>
            <person name="Li W.H."/>
        </authorList>
    </citation>
    <scope>NUCLEOTIDE SEQUENCE [LARGE SCALE GENOMIC DNA]</scope>
    <source>
        <strain evidence="2 3">NI907</strain>
    </source>
</reference>
<dbReference type="AlphaFoldDB" id="A0A6P8B4D1"/>
<feature type="region of interest" description="Disordered" evidence="1">
    <location>
        <begin position="65"/>
        <end position="88"/>
    </location>
</feature>
<accession>A0A6P8B4D1</accession>
<sequence>MAASQKSSRWDAGDHHNAERLPQPKVCPTQRLEITSCAFYLARNGWPFGMCRPRQRHTKMINHQWAGLGNPAPARDISSTPPPPQKST</sequence>
<dbReference type="RefSeq" id="XP_030982000.1">
    <property type="nucleotide sequence ID" value="XM_031125978.1"/>
</dbReference>
<keyword evidence="2" id="KW-1185">Reference proteome</keyword>
<evidence type="ECO:0000313" key="3">
    <source>
        <dbReference type="RefSeq" id="XP_030982000.1"/>
    </source>
</evidence>
<name>A0A6P8B4D1_PYRGI</name>
<dbReference type="GeneID" id="41960887"/>
<feature type="region of interest" description="Disordered" evidence="1">
    <location>
        <begin position="1"/>
        <end position="25"/>
    </location>
</feature>
<organism evidence="2 3">
    <name type="scientific">Pyricularia grisea</name>
    <name type="common">Crabgrass-specific blast fungus</name>
    <name type="synonym">Magnaporthe grisea</name>
    <dbReference type="NCBI Taxonomy" id="148305"/>
    <lineage>
        <taxon>Eukaryota</taxon>
        <taxon>Fungi</taxon>
        <taxon>Dikarya</taxon>
        <taxon>Ascomycota</taxon>
        <taxon>Pezizomycotina</taxon>
        <taxon>Sordariomycetes</taxon>
        <taxon>Sordariomycetidae</taxon>
        <taxon>Magnaporthales</taxon>
        <taxon>Pyriculariaceae</taxon>
        <taxon>Pyricularia</taxon>
    </lineage>
</organism>
<dbReference type="KEGG" id="pgri:PgNI_05949"/>
<dbReference type="Proteomes" id="UP000515153">
    <property type="component" value="Chromosome I"/>
</dbReference>